<reference evidence="11 12" key="1">
    <citation type="submission" date="2019-04" db="EMBL/GenBank/DDBJ databases">
        <title>genome sequence of strain W3.</title>
        <authorList>
            <person name="Gao J."/>
            <person name="Sun J."/>
        </authorList>
    </citation>
    <scope>NUCLEOTIDE SEQUENCE [LARGE SCALE GENOMIC DNA]</scope>
    <source>
        <strain evidence="11 12">W3</strain>
    </source>
</reference>
<evidence type="ECO:0000256" key="7">
    <source>
        <dbReference type="ARBA" id="ARBA00029660"/>
    </source>
</evidence>
<dbReference type="AlphaFoldDB" id="A0A4S8PZB8"/>
<evidence type="ECO:0000256" key="9">
    <source>
        <dbReference type="PIRNR" id="PIRNR000452"/>
    </source>
</evidence>
<feature type="domain" description="N-acetyltransferase" evidence="10">
    <location>
        <begin position="9"/>
        <end position="155"/>
    </location>
</feature>
<evidence type="ECO:0000256" key="2">
    <source>
        <dbReference type="ARBA" id="ARBA00012888"/>
    </source>
</evidence>
<dbReference type="InterPro" id="IPR016181">
    <property type="entry name" value="Acyl_CoA_acyltransferase"/>
</dbReference>
<dbReference type="InterPro" id="IPR000182">
    <property type="entry name" value="GNAT_dom"/>
</dbReference>
<accession>A0A4S8PZB8</accession>
<dbReference type="Pfam" id="PF00583">
    <property type="entry name" value="Acetyltransf_1"/>
    <property type="match status" value="1"/>
</dbReference>
<comment type="function">
    <text evidence="9">Catalyzes the transfer of an acetyl group from acetyl-CoA to the 6'-amino group of aminoglycoside molecules conferring resistance to antibiotics containing the purpurosamine ring.</text>
</comment>
<dbReference type="PIRSF" id="PIRSF000452">
    <property type="entry name" value="6-N-acetyltransf"/>
    <property type="match status" value="1"/>
</dbReference>
<evidence type="ECO:0000256" key="3">
    <source>
        <dbReference type="ARBA" id="ARBA00017677"/>
    </source>
</evidence>
<dbReference type="GO" id="GO:0046677">
    <property type="term" value="P:response to antibiotic"/>
    <property type="evidence" value="ECO:0007669"/>
    <property type="project" value="UniProtKB-KW"/>
</dbReference>
<evidence type="ECO:0000259" key="10">
    <source>
        <dbReference type="PROSITE" id="PS51186"/>
    </source>
</evidence>
<name>A0A4S8PZB8_9HYPH</name>
<evidence type="ECO:0000313" key="12">
    <source>
        <dbReference type="Proteomes" id="UP000307378"/>
    </source>
</evidence>
<keyword evidence="4 9" id="KW-0808">Transferase</keyword>
<evidence type="ECO:0000256" key="6">
    <source>
        <dbReference type="ARBA" id="ARBA00023315"/>
    </source>
</evidence>
<dbReference type="GO" id="GO:0047663">
    <property type="term" value="F:aminoglycoside 6'-N-acetyltransferase activity"/>
    <property type="evidence" value="ECO:0007669"/>
    <property type="project" value="UniProtKB-EC"/>
</dbReference>
<evidence type="ECO:0000256" key="4">
    <source>
        <dbReference type="ARBA" id="ARBA00022679"/>
    </source>
</evidence>
<comment type="catalytic activity">
    <reaction evidence="8 9">
        <text>kanamycin B + acetyl-CoA = N(6')-acetylkanamycin B + CoA + H(+)</text>
        <dbReference type="Rhea" id="RHEA:16449"/>
        <dbReference type="ChEBI" id="CHEBI:15378"/>
        <dbReference type="ChEBI" id="CHEBI:57287"/>
        <dbReference type="ChEBI" id="CHEBI:57288"/>
        <dbReference type="ChEBI" id="CHEBI:58390"/>
        <dbReference type="ChEBI" id="CHEBI:58549"/>
        <dbReference type="EC" id="2.3.1.82"/>
    </reaction>
</comment>
<dbReference type="NCBIfam" id="NF043067">
    <property type="entry name" value="AAC_6p_group_E"/>
    <property type="match status" value="1"/>
</dbReference>
<dbReference type="Proteomes" id="UP000307378">
    <property type="component" value="Unassembled WGS sequence"/>
</dbReference>
<dbReference type="PROSITE" id="PS51186">
    <property type="entry name" value="GNAT"/>
    <property type="match status" value="1"/>
</dbReference>
<evidence type="ECO:0000256" key="1">
    <source>
        <dbReference type="ARBA" id="ARBA00011738"/>
    </source>
</evidence>
<evidence type="ECO:0000313" key="11">
    <source>
        <dbReference type="EMBL" id="THV35495.1"/>
    </source>
</evidence>
<dbReference type="InterPro" id="IPR024170">
    <property type="entry name" value="Aminoglycoside_N6-AcTrfrase"/>
</dbReference>
<comment type="caution">
    <text evidence="11">The sequence shown here is derived from an EMBL/GenBank/DDBJ whole genome shotgun (WGS) entry which is preliminary data.</text>
</comment>
<evidence type="ECO:0000256" key="5">
    <source>
        <dbReference type="ARBA" id="ARBA00023251"/>
    </source>
</evidence>
<dbReference type="InterPro" id="IPR050832">
    <property type="entry name" value="Bact_Acetyltransf"/>
</dbReference>
<dbReference type="SUPFAM" id="SSF55729">
    <property type="entry name" value="Acyl-CoA N-acyltransferases (Nat)"/>
    <property type="match status" value="1"/>
</dbReference>
<keyword evidence="5 9" id="KW-0046">Antibiotic resistance</keyword>
<dbReference type="PANTHER" id="PTHR43877">
    <property type="entry name" value="AMINOALKYLPHOSPHONATE N-ACETYLTRANSFERASE-RELATED-RELATED"/>
    <property type="match status" value="1"/>
</dbReference>
<gene>
    <name evidence="11" type="ORF">FAA86_13275</name>
</gene>
<comment type="subunit">
    <text evidence="1 9">Homodimer.</text>
</comment>
<organism evidence="11 12">
    <name type="scientific">Rhizobium rosettiformans W3</name>
    <dbReference type="NCBI Taxonomy" id="538378"/>
    <lineage>
        <taxon>Bacteria</taxon>
        <taxon>Pseudomonadati</taxon>
        <taxon>Pseudomonadota</taxon>
        <taxon>Alphaproteobacteria</taxon>
        <taxon>Hyphomicrobiales</taxon>
        <taxon>Rhizobiaceae</taxon>
        <taxon>Rhizobium/Agrobacterium group</taxon>
        <taxon>Rhizobium</taxon>
    </lineage>
</organism>
<sequence>MREALVTEFSVHQASEEDLNAWSALRHQLWPHLALEDHRAEIVAALLEPDRLCSFLCSDTEGRALGLAEASIRSDYVNGCETSPVAFLEGIVVDPAARRQGVAALLVAAVSAWARSKGLSELGSDAELNNTVSHAMHGALGFEETQRVVYFRKTL</sequence>
<dbReference type="PANTHER" id="PTHR43877:SF1">
    <property type="entry name" value="ACETYLTRANSFERASE"/>
    <property type="match status" value="1"/>
</dbReference>
<protein>
    <recommendedName>
        <fullName evidence="3 9">Aminoglycoside N(6')-acetyltransferase type 1</fullName>
        <ecNumber evidence="2 9">2.3.1.82</ecNumber>
    </recommendedName>
    <alternativeName>
        <fullName evidence="7 9">Aminoglycoside resistance protein</fullName>
    </alternativeName>
</protein>
<dbReference type="Gene3D" id="3.40.630.30">
    <property type="match status" value="1"/>
</dbReference>
<dbReference type="EMBL" id="STGU01000006">
    <property type="protein sequence ID" value="THV35495.1"/>
    <property type="molecule type" value="Genomic_DNA"/>
</dbReference>
<dbReference type="EC" id="2.3.1.82" evidence="2 9"/>
<evidence type="ECO:0000256" key="8">
    <source>
        <dbReference type="ARBA" id="ARBA00048923"/>
    </source>
</evidence>
<proteinExistence type="predicted"/>
<keyword evidence="6 9" id="KW-0012">Acyltransferase</keyword>